<organism evidence="1 2">
    <name type="scientific">Corchorus capsularis</name>
    <name type="common">Jute</name>
    <dbReference type="NCBI Taxonomy" id="210143"/>
    <lineage>
        <taxon>Eukaryota</taxon>
        <taxon>Viridiplantae</taxon>
        <taxon>Streptophyta</taxon>
        <taxon>Embryophyta</taxon>
        <taxon>Tracheophyta</taxon>
        <taxon>Spermatophyta</taxon>
        <taxon>Magnoliopsida</taxon>
        <taxon>eudicotyledons</taxon>
        <taxon>Gunneridae</taxon>
        <taxon>Pentapetalae</taxon>
        <taxon>rosids</taxon>
        <taxon>malvids</taxon>
        <taxon>Malvales</taxon>
        <taxon>Malvaceae</taxon>
        <taxon>Grewioideae</taxon>
        <taxon>Apeibeae</taxon>
        <taxon>Corchorus</taxon>
    </lineage>
</organism>
<comment type="caution">
    <text evidence="1">The sequence shown here is derived from an EMBL/GenBank/DDBJ whole genome shotgun (WGS) entry which is preliminary data.</text>
</comment>
<sequence length="39" mass="4229">MAMSCTLAGQVCSVLKTGGGCPLRSLFRCLIQIWFKIPV</sequence>
<gene>
    <name evidence="1" type="ORF">CCACVL1_19687</name>
</gene>
<dbReference type="Gramene" id="OMO69033">
    <property type="protein sequence ID" value="OMO69033"/>
    <property type="gene ID" value="CCACVL1_19687"/>
</dbReference>
<dbReference type="Proteomes" id="UP000188268">
    <property type="component" value="Unassembled WGS sequence"/>
</dbReference>
<protein>
    <submittedName>
        <fullName evidence="1">Uncharacterized protein</fullName>
    </submittedName>
</protein>
<name>A0A1R3HFE8_COCAP</name>
<proteinExistence type="predicted"/>
<keyword evidence="2" id="KW-1185">Reference proteome</keyword>
<reference evidence="1 2" key="1">
    <citation type="submission" date="2013-09" db="EMBL/GenBank/DDBJ databases">
        <title>Corchorus capsularis genome sequencing.</title>
        <authorList>
            <person name="Alam M."/>
            <person name="Haque M.S."/>
            <person name="Islam M.S."/>
            <person name="Emdad E.M."/>
            <person name="Islam M.M."/>
            <person name="Ahmed B."/>
            <person name="Halim A."/>
            <person name="Hossen Q.M.M."/>
            <person name="Hossain M.Z."/>
            <person name="Ahmed R."/>
            <person name="Khan M.M."/>
            <person name="Islam R."/>
            <person name="Rashid M.M."/>
            <person name="Khan S.A."/>
            <person name="Rahman M.S."/>
            <person name="Alam M."/>
        </authorList>
    </citation>
    <scope>NUCLEOTIDE SEQUENCE [LARGE SCALE GENOMIC DNA]</scope>
    <source>
        <strain evidence="2">cv. CVL-1</strain>
        <tissue evidence="1">Whole seedling</tissue>
    </source>
</reference>
<evidence type="ECO:0000313" key="1">
    <source>
        <dbReference type="EMBL" id="OMO69033.1"/>
    </source>
</evidence>
<dbReference type="AlphaFoldDB" id="A0A1R3HFE8"/>
<accession>A0A1R3HFE8</accession>
<dbReference type="EMBL" id="AWWV01012114">
    <property type="protein sequence ID" value="OMO69033.1"/>
    <property type="molecule type" value="Genomic_DNA"/>
</dbReference>
<evidence type="ECO:0000313" key="2">
    <source>
        <dbReference type="Proteomes" id="UP000188268"/>
    </source>
</evidence>